<dbReference type="KEGG" id="ccot:CCAX7_49760"/>
<dbReference type="EMBL" id="AP025739">
    <property type="protein sequence ID" value="BDI32925.1"/>
    <property type="molecule type" value="Genomic_DNA"/>
</dbReference>
<sequence length="206" mass="21757">MSALISPLDEARENLRVIRQTMERSTQYSTLSGWSGVLIGLIALAATAATQRVVDMRHAGGHLAAGAMPTLAGIWLAALILAVSAEFLCNKIRARRVGKHIVSRLGAHVAVASLPAFLGGAILTAFFSMHGLALHICGIWMLCYGLAICAVGLFSAKPVTFLGSAFVLAGAVTLLLPLTLQLPMMAIAFGGFHIIYGVVIARRHGW</sequence>
<dbReference type="AlphaFoldDB" id="A0A402CPZ6"/>
<evidence type="ECO:0000313" key="1">
    <source>
        <dbReference type="EMBL" id="BDI32925.1"/>
    </source>
</evidence>
<protein>
    <submittedName>
        <fullName evidence="1">Uncharacterized protein</fullName>
    </submittedName>
</protein>
<name>A0A402CPZ6_9BACT</name>
<keyword evidence="2" id="KW-1185">Reference proteome</keyword>
<evidence type="ECO:0000313" key="2">
    <source>
        <dbReference type="Proteomes" id="UP000287394"/>
    </source>
</evidence>
<reference evidence="1 2" key="1">
    <citation type="journal article" date="2019" name="Int. J. Syst. Evol. Microbiol.">
        <title>Capsulimonas corticalis gen. nov., sp. nov., an aerobic capsulated bacterium, of a novel bacterial order, Capsulimonadales ord. nov., of the class Armatimonadia of the phylum Armatimonadetes.</title>
        <authorList>
            <person name="Li J."/>
            <person name="Kudo C."/>
            <person name="Tonouchi A."/>
        </authorList>
    </citation>
    <scope>NUCLEOTIDE SEQUENCE [LARGE SCALE GENOMIC DNA]</scope>
    <source>
        <strain evidence="1 2">AX-7</strain>
    </source>
</reference>
<proteinExistence type="predicted"/>
<dbReference type="Proteomes" id="UP000287394">
    <property type="component" value="Chromosome"/>
</dbReference>
<organism evidence="1 2">
    <name type="scientific">Capsulimonas corticalis</name>
    <dbReference type="NCBI Taxonomy" id="2219043"/>
    <lineage>
        <taxon>Bacteria</taxon>
        <taxon>Bacillati</taxon>
        <taxon>Armatimonadota</taxon>
        <taxon>Armatimonadia</taxon>
        <taxon>Capsulimonadales</taxon>
        <taxon>Capsulimonadaceae</taxon>
        <taxon>Capsulimonas</taxon>
    </lineage>
</organism>
<gene>
    <name evidence="1" type="ORF">CCAX7_49760</name>
</gene>
<accession>A0A402CPZ6</accession>
<dbReference type="RefSeq" id="WP_125205778.1">
    <property type="nucleotide sequence ID" value="NZ_AP025739.1"/>
</dbReference>
<dbReference type="OrthoDB" id="9813033at2"/>